<evidence type="ECO:0000313" key="2">
    <source>
        <dbReference type="Proteomes" id="UP000595566"/>
    </source>
</evidence>
<proteinExistence type="predicted"/>
<reference evidence="1 2" key="1">
    <citation type="submission" date="2020-12" db="EMBL/GenBank/DDBJ databases">
        <title>Dynamics of Baltic Sea phages driven by environmental changes.</title>
        <authorList>
            <person name="Hoetzinger M."/>
            <person name="Nilsson E."/>
            <person name="Holmfeldt K."/>
        </authorList>
    </citation>
    <scope>NUCLEOTIDE SEQUENCE [LARGE SCALE GENOMIC DNA]</scope>
</reference>
<dbReference type="Proteomes" id="UP000595566">
    <property type="component" value="Segment"/>
</dbReference>
<accession>A0A7T8IWQ6</accession>
<dbReference type="EMBL" id="MW353175">
    <property type="protein sequence ID" value="QQO91816.1"/>
    <property type="molecule type" value="Genomic_DNA"/>
</dbReference>
<gene>
    <name evidence="1" type="ORF">immuto26A_137</name>
</gene>
<evidence type="ECO:0000313" key="1">
    <source>
        <dbReference type="EMBL" id="QQO91816.1"/>
    </source>
</evidence>
<sequence>MKEVREYFDLNYGYVDLGGIDDHVLESFLSRSYLVDLSFVRKMDCLYDYILSQDLCNVQE</sequence>
<protein>
    <submittedName>
        <fullName evidence="1">Uncharacterized protein</fullName>
    </submittedName>
</protein>
<organism evidence="1 2">
    <name type="scientific">Flavobacterium phage vB_FspM_immuto_2-6A</name>
    <dbReference type="NCBI Taxonomy" id="2801477"/>
    <lineage>
        <taxon>Viruses</taxon>
        <taxon>Duplodnaviria</taxon>
        <taxon>Heunggongvirae</taxon>
        <taxon>Uroviricota</taxon>
        <taxon>Caudoviricetes</taxon>
        <taxon>Immutovirus</taxon>
        <taxon>Immutovirus immuto</taxon>
    </lineage>
</organism>
<keyword evidence="2" id="KW-1185">Reference proteome</keyword>
<name>A0A7T8IWQ6_9CAUD</name>